<name>A0A0A9E968_ARUDO</name>
<reference evidence="1" key="1">
    <citation type="submission" date="2014-09" db="EMBL/GenBank/DDBJ databases">
        <authorList>
            <person name="Magalhaes I.L.F."/>
            <person name="Oliveira U."/>
            <person name="Santos F.R."/>
            <person name="Vidigal T.H.D.A."/>
            <person name="Brescovit A.D."/>
            <person name="Santos A.J."/>
        </authorList>
    </citation>
    <scope>NUCLEOTIDE SEQUENCE</scope>
    <source>
        <tissue evidence="1">Shoot tissue taken approximately 20 cm above the soil surface</tissue>
    </source>
</reference>
<evidence type="ECO:0000313" key="1">
    <source>
        <dbReference type="EMBL" id="JAD95558.1"/>
    </source>
</evidence>
<organism evidence="1">
    <name type="scientific">Arundo donax</name>
    <name type="common">Giant reed</name>
    <name type="synonym">Donax arundinaceus</name>
    <dbReference type="NCBI Taxonomy" id="35708"/>
    <lineage>
        <taxon>Eukaryota</taxon>
        <taxon>Viridiplantae</taxon>
        <taxon>Streptophyta</taxon>
        <taxon>Embryophyta</taxon>
        <taxon>Tracheophyta</taxon>
        <taxon>Spermatophyta</taxon>
        <taxon>Magnoliopsida</taxon>
        <taxon>Liliopsida</taxon>
        <taxon>Poales</taxon>
        <taxon>Poaceae</taxon>
        <taxon>PACMAD clade</taxon>
        <taxon>Arundinoideae</taxon>
        <taxon>Arundineae</taxon>
        <taxon>Arundo</taxon>
    </lineage>
</organism>
<accession>A0A0A9E968</accession>
<dbReference type="EMBL" id="GBRH01202337">
    <property type="protein sequence ID" value="JAD95558.1"/>
    <property type="molecule type" value="Transcribed_RNA"/>
</dbReference>
<sequence length="68" mass="7234">MASSCSLGTEMMTRMPVLASAASIAGSASYRRTWRMFCERSSVVICDGAGTDDMAVPMFTPMYAPSSP</sequence>
<dbReference type="AlphaFoldDB" id="A0A0A9E968"/>
<reference evidence="1" key="2">
    <citation type="journal article" date="2015" name="Data Brief">
        <title>Shoot transcriptome of the giant reed, Arundo donax.</title>
        <authorList>
            <person name="Barrero R.A."/>
            <person name="Guerrero F.D."/>
            <person name="Moolhuijzen P."/>
            <person name="Goolsby J.A."/>
            <person name="Tidwell J."/>
            <person name="Bellgard S.E."/>
            <person name="Bellgard M.I."/>
        </authorList>
    </citation>
    <scope>NUCLEOTIDE SEQUENCE</scope>
    <source>
        <tissue evidence="1">Shoot tissue taken approximately 20 cm above the soil surface</tissue>
    </source>
</reference>
<proteinExistence type="predicted"/>
<protein>
    <submittedName>
        <fullName evidence="1">Uncharacterized protein</fullName>
    </submittedName>
</protein>